<reference evidence="3 4" key="1">
    <citation type="submission" date="2019-03" db="EMBL/GenBank/DDBJ databases">
        <title>Three New Species of Nocardioides, Nocardioides euryhalodurans sp. nov., Nocardioides seonyuensis sp. nov. and Nocardioides eburneoflavus sp. nov., Iolated from Soil.</title>
        <authorList>
            <person name="Roh S.G."/>
            <person name="Lee C."/>
            <person name="Kim M.-K."/>
            <person name="Kim S.B."/>
        </authorList>
    </citation>
    <scope>NUCLEOTIDE SEQUENCE [LARGE SCALE GENOMIC DNA]</scope>
    <source>
        <strain evidence="3 4">MMS17-SY117</strain>
    </source>
</reference>
<evidence type="ECO:0000313" key="4">
    <source>
        <dbReference type="Proteomes" id="UP000294894"/>
    </source>
</evidence>
<dbReference type="EMBL" id="CP038267">
    <property type="protein sequence ID" value="QBR92641.1"/>
    <property type="molecule type" value="Genomic_DNA"/>
</dbReference>
<dbReference type="Proteomes" id="UP000294894">
    <property type="component" value="Chromosome"/>
</dbReference>
<gene>
    <name evidence="3" type="ORF">EXE57_10400</name>
</gene>
<dbReference type="InterPro" id="IPR019251">
    <property type="entry name" value="DUF2231_TM"/>
</dbReference>
<sequence length="182" mass="18641">MERPPAIVRWTLQLEDATALDAPVSALEPKIGALFGSGTRGSVLRGEWLGHALHPVLTDLVLGTWTSATLLDLLGGEESAAAARRLVGIGVLGAAPTAWTGWAEWSGARPREKRVGVVHAVSNATAIGLYAASWLARRRGGRGSGTGLALGGATAAAVGGYLGAHLASARKVGSHHPAYEVS</sequence>
<feature type="transmembrane region" description="Helical" evidence="1">
    <location>
        <begin position="148"/>
        <end position="167"/>
    </location>
</feature>
<name>A0A4P7GLP3_9ACTN</name>
<feature type="transmembrane region" description="Helical" evidence="1">
    <location>
        <begin position="115"/>
        <end position="136"/>
    </location>
</feature>
<accession>A0A4P7GLP3</accession>
<feature type="domain" description="DUF2231" evidence="2">
    <location>
        <begin position="50"/>
        <end position="174"/>
    </location>
</feature>
<organism evidence="3 4">
    <name type="scientific">Nocardioides euryhalodurans</name>
    <dbReference type="NCBI Taxonomy" id="2518370"/>
    <lineage>
        <taxon>Bacteria</taxon>
        <taxon>Bacillati</taxon>
        <taxon>Actinomycetota</taxon>
        <taxon>Actinomycetes</taxon>
        <taxon>Propionibacteriales</taxon>
        <taxon>Nocardioidaceae</taxon>
        <taxon>Nocardioides</taxon>
    </lineage>
</organism>
<keyword evidence="1" id="KW-0472">Membrane</keyword>
<dbReference type="AlphaFoldDB" id="A0A4P7GLP3"/>
<dbReference type="Pfam" id="PF09990">
    <property type="entry name" value="DUF2231"/>
    <property type="match status" value="1"/>
</dbReference>
<keyword evidence="1" id="KW-1133">Transmembrane helix</keyword>
<keyword evidence="1" id="KW-0812">Transmembrane</keyword>
<dbReference type="RefSeq" id="WP_135077261.1">
    <property type="nucleotide sequence ID" value="NZ_CP038267.1"/>
</dbReference>
<dbReference type="KEGG" id="noy:EXE57_10400"/>
<evidence type="ECO:0000313" key="3">
    <source>
        <dbReference type="EMBL" id="QBR92641.1"/>
    </source>
</evidence>
<dbReference type="OrthoDB" id="9795104at2"/>
<evidence type="ECO:0000259" key="2">
    <source>
        <dbReference type="Pfam" id="PF09990"/>
    </source>
</evidence>
<keyword evidence="4" id="KW-1185">Reference proteome</keyword>
<protein>
    <submittedName>
        <fullName evidence="3">DUF2231 domain-containing protein</fullName>
    </submittedName>
</protein>
<evidence type="ECO:0000256" key="1">
    <source>
        <dbReference type="SAM" id="Phobius"/>
    </source>
</evidence>
<proteinExistence type="predicted"/>